<keyword evidence="7" id="KW-1185">Reference proteome</keyword>
<name>A0ABR3P6T1_9PEZI</name>
<keyword evidence="2 5" id="KW-0812">Transmembrane</keyword>
<keyword evidence="3 5" id="KW-1133">Transmembrane helix</keyword>
<dbReference type="Pfam" id="PF04479">
    <property type="entry name" value="RTA1"/>
    <property type="match status" value="1"/>
</dbReference>
<organism evidence="6 7">
    <name type="scientific">Neodothiora populina</name>
    <dbReference type="NCBI Taxonomy" id="2781224"/>
    <lineage>
        <taxon>Eukaryota</taxon>
        <taxon>Fungi</taxon>
        <taxon>Dikarya</taxon>
        <taxon>Ascomycota</taxon>
        <taxon>Pezizomycotina</taxon>
        <taxon>Dothideomycetes</taxon>
        <taxon>Dothideomycetidae</taxon>
        <taxon>Dothideales</taxon>
        <taxon>Dothioraceae</taxon>
        <taxon>Neodothiora</taxon>
    </lineage>
</organism>
<proteinExistence type="predicted"/>
<evidence type="ECO:0000256" key="1">
    <source>
        <dbReference type="ARBA" id="ARBA00004141"/>
    </source>
</evidence>
<feature type="transmembrane region" description="Helical" evidence="5">
    <location>
        <begin position="32"/>
        <end position="48"/>
    </location>
</feature>
<comment type="caution">
    <text evidence="6">The sequence shown here is derived from an EMBL/GenBank/DDBJ whole genome shotgun (WGS) entry which is preliminary data.</text>
</comment>
<evidence type="ECO:0000313" key="6">
    <source>
        <dbReference type="EMBL" id="KAL1301416.1"/>
    </source>
</evidence>
<reference evidence="6 7" key="1">
    <citation type="submission" date="2024-07" db="EMBL/GenBank/DDBJ databases">
        <title>Draft sequence of the Neodothiora populina.</title>
        <authorList>
            <person name="Drown D.D."/>
            <person name="Schuette U.S."/>
            <person name="Buechlein A.B."/>
            <person name="Rusch D.R."/>
            <person name="Winton L.W."/>
            <person name="Adams G.A."/>
        </authorList>
    </citation>
    <scope>NUCLEOTIDE SEQUENCE [LARGE SCALE GENOMIC DNA]</scope>
    <source>
        <strain evidence="6 7">CPC 39397</strain>
    </source>
</reference>
<protein>
    <submittedName>
        <fullName evidence="6">Uncharacterized protein</fullName>
    </submittedName>
</protein>
<evidence type="ECO:0000256" key="5">
    <source>
        <dbReference type="SAM" id="Phobius"/>
    </source>
</evidence>
<keyword evidence="4 5" id="KW-0472">Membrane</keyword>
<feature type="transmembrane region" description="Helical" evidence="5">
    <location>
        <begin position="55"/>
        <end position="74"/>
    </location>
</feature>
<evidence type="ECO:0000256" key="3">
    <source>
        <dbReference type="ARBA" id="ARBA00022989"/>
    </source>
</evidence>
<evidence type="ECO:0000313" key="7">
    <source>
        <dbReference type="Proteomes" id="UP001562354"/>
    </source>
</evidence>
<accession>A0ABR3P6T1</accession>
<gene>
    <name evidence="6" type="ORF">AAFC00_005673</name>
</gene>
<dbReference type="Proteomes" id="UP001562354">
    <property type="component" value="Unassembled WGS sequence"/>
</dbReference>
<sequence length="94" mass="10421">MSTAFDKCTAVSVECPVEATIYGYALTPEADIFFAVILVLCGLVRLVLGVKCKTWTFLVAVIMGCLLEFLGYIGRVMMHDNAWTSSTSRFMLRI</sequence>
<dbReference type="PANTHER" id="PTHR31465:SF8">
    <property type="entry name" value="DOMAIN PROTEIN, PUTATIVE (AFU_ORTHOLOGUE AFUA_6G14140)-RELATED"/>
    <property type="match status" value="1"/>
</dbReference>
<dbReference type="RefSeq" id="XP_069197692.1">
    <property type="nucleotide sequence ID" value="XM_069348262.1"/>
</dbReference>
<dbReference type="InterPro" id="IPR007568">
    <property type="entry name" value="RTA1"/>
</dbReference>
<comment type="subcellular location">
    <subcellularLocation>
        <location evidence="1">Membrane</location>
        <topology evidence="1">Multi-pass membrane protein</topology>
    </subcellularLocation>
</comment>
<dbReference type="EMBL" id="JBFMKM010000013">
    <property type="protein sequence ID" value="KAL1301416.1"/>
    <property type="molecule type" value="Genomic_DNA"/>
</dbReference>
<dbReference type="PANTHER" id="PTHR31465">
    <property type="entry name" value="PROTEIN RTA1-RELATED"/>
    <property type="match status" value="1"/>
</dbReference>
<dbReference type="GeneID" id="95979372"/>
<evidence type="ECO:0000256" key="2">
    <source>
        <dbReference type="ARBA" id="ARBA00022692"/>
    </source>
</evidence>
<evidence type="ECO:0000256" key="4">
    <source>
        <dbReference type="ARBA" id="ARBA00023136"/>
    </source>
</evidence>